<dbReference type="InterPro" id="IPR011542">
    <property type="entry name" value="SUF_FeS_clus_asmbl_SufD"/>
</dbReference>
<evidence type="ECO:0000313" key="5">
    <source>
        <dbReference type="EMBL" id="BCE74957.1"/>
    </source>
</evidence>
<reference evidence="6" key="1">
    <citation type="submission" date="2020-05" db="EMBL/GenBank/DDBJ databases">
        <title>Complete genome sequence of Bradyrhizobium diazoefficiens XF10 isolated from soybean nodule.</title>
        <authorList>
            <person name="Noda R."/>
            <person name="Kakizaki K."/>
            <person name="Minamisawa K."/>
        </authorList>
    </citation>
    <scope>NUCLEOTIDE SEQUENCE</scope>
    <source>
        <strain evidence="6">XF10</strain>
    </source>
</reference>
<dbReference type="EMBL" id="AP023093">
    <property type="protein sequence ID" value="BCE39509.1"/>
    <property type="molecule type" value="Genomic_DNA"/>
</dbReference>
<feature type="domain" description="SUF system FeS cluster assembly SufBD core" evidence="2">
    <location>
        <begin position="176"/>
        <end position="408"/>
    </location>
</feature>
<evidence type="ECO:0000313" key="4">
    <source>
        <dbReference type="EMBL" id="BCE39509.1"/>
    </source>
</evidence>
<dbReference type="SUPFAM" id="SSF101960">
    <property type="entry name" value="Stabilizer of iron transporter SufD"/>
    <property type="match status" value="1"/>
</dbReference>
<dbReference type="InterPro" id="IPR045595">
    <property type="entry name" value="SufBD_N"/>
</dbReference>
<evidence type="ECO:0000259" key="3">
    <source>
        <dbReference type="Pfam" id="PF19295"/>
    </source>
</evidence>
<dbReference type="AlphaFoldDB" id="A0A809YIT3"/>
<evidence type="ECO:0000259" key="2">
    <source>
        <dbReference type="Pfam" id="PF01458"/>
    </source>
</evidence>
<reference evidence="4" key="2">
    <citation type="submission" date="2020-05" db="EMBL/GenBank/DDBJ databases">
        <title>Complete genome sequence of Bradyrhizobium diazoefficiens XF3 isolated from soybean nodule.</title>
        <authorList>
            <person name="Noda R."/>
            <person name="Kakizaki K."/>
            <person name="Minamisawa K."/>
        </authorList>
    </citation>
    <scope>NUCLEOTIDE SEQUENCE</scope>
    <source>
        <strain evidence="4">XF3</strain>
    </source>
</reference>
<dbReference type="NCBIfam" id="TIGR01981">
    <property type="entry name" value="sufD"/>
    <property type="match status" value="1"/>
</dbReference>
<dbReference type="Pfam" id="PF01458">
    <property type="entry name" value="SUFBD_core"/>
    <property type="match status" value="1"/>
</dbReference>
<reference evidence="5" key="3">
    <citation type="submission" date="2020-05" db="EMBL/GenBank/DDBJ databases">
        <title>Complete genome sequence of Bradyrhizobium diazoefficiens XF8 isolated from soybean nodule.</title>
        <authorList>
            <person name="Noda R."/>
            <person name="Kakizaki K."/>
            <person name="Minamisawa K."/>
        </authorList>
    </citation>
    <scope>NUCLEOTIDE SEQUENCE</scope>
    <source>
        <strain evidence="5">XF8</strain>
    </source>
</reference>
<gene>
    <name evidence="6" type="ORF">XF10B_45480</name>
    <name evidence="4" type="ORF">XF3B_45400</name>
    <name evidence="5" type="ORF">XF8B_50680</name>
</gene>
<sequence>MLEMNVAVAKTGNGRAVSDLFASAEGRLPGSPAVVAVRREAFETYERLGLPHRRIEEWKYTDLRALVGEVLPLAAAPDTAALKRAADAVKAHAIEGARKLVLVDGVFAADLSDVKALASEVGFKTLRETLEKDAALLMTASTDAVIALNAALATDGVVLSIADGAQLSAPIQIIHIATAASASAFTRSQVAVGNGARATIIESFVAAGAKAYQVSDAVIVTIGDNADVAHIRLMDDAPDAVNITSQFVTVGANTKVNFFNMTSGAAVSRLQGFITLAGEGSDLAINGVNLLQKTEHGDTTLVVDHAVPNCVSREIFRAVIDDRAHSVFQGRIIVRPDAQKTDGKMMTRALLLSDEAEADNKPELEIFADDVSCGHGATAGALDDSLLFYLKARGLPEKQAQALLIQAFVGEAIEQIADDGLREHVIGIAERWLERRS</sequence>
<dbReference type="InterPro" id="IPR055346">
    <property type="entry name" value="Fe-S_cluster_assembly_SufBD"/>
</dbReference>
<dbReference type="PANTHER" id="PTHR43575:SF1">
    <property type="entry name" value="PROTEIN ABCI7, CHLOROPLASTIC"/>
    <property type="match status" value="1"/>
</dbReference>
<dbReference type="Pfam" id="PF19295">
    <property type="entry name" value="SufBD_N"/>
    <property type="match status" value="1"/>
</dbReference>
<dbReference type="EMBL" id="AP023097">
    <property type="protein sequence ID" value="BCE74957.1"/>
    <property type="molecule type" value="Genomic_DNA"/>
</dbReference>
<evidence type="ECO:0000256" key="1">
    <source>
        <dbReference type="ARBA" id="ARBA00043967"/>
    </source>
</evidence>
<evidence type="ECO:0000313" key="6">
    <source>
        <dbReference type="EMBL" id="BCE91750.1"/>
    </source>
</evidence>
<dbReference type="PANTHER" id="PTHR43575">
    <property type="entry name" value="PROTEIN ABCI7, CHLOROPLASTIC"/>
    <property type="match status" value="1"/>
</dbReference>
<feature type="domain" description="SUF system FeS cluster assembly SufBD N-terminal" evidence="3">
    <location>
        <begin position="31"/>
        <end position="173"/>
    </location>
</feature>
<dbReference type="EMBL" id="AP023099">
    <property type="protein sequence ID" value="BCE91750.1"/>
    <property type="molecule type" value="Genomic_DNA"/>
</dbReference>
<accession>A0A809YIT3</accession>
<dbReference type="InterPro" id="IPR000825">
    <property type="entry name" value="SUF_FeS_clus_asmbl_SufBD_core"/>
</dbReference>
<dbReference type="GO" id="GO:0016226">
    <property type="term" value="P:iron-sulfur cluster assembly"/>
    <property type="evidence" value="ECO:0007669"/>
    <property type="project" value="InterPro"/>
</dbReference>
<protein>
    <submittedName>
        <fullName evidence="4">Fe-S cluster assembly protein SufD</fullName>
    </submittedName>
</protein>
<dbReference type="InterPro" id="IPR037284">
    <property type="entry name" value="SUF_FeS_clus_asmbl_SufBD_sf"/>
</dbReference>
<comment type="similarity">
    <text evidence="1">Belongs to the iron-sulfur cluster assembly SufBD family.</text>
</comment>
<name>A0A809YIT3_9BRAD</name>
<proteinExistence type="inferred from homology"/>
<organism evidence="4">
    <name type="scientific">Bradyrhizobium diazoefficiens</name>
    <dbReference type="NCBI Taxonomy" id="1355477"/>
    <lineage>
        <taxon>Bacteria</taxon>
        <taxon>Pseudomonadati</taxon>
        <taxon>Pseudomonadota</taxon>
        <taxon>Alphaproteobacteria</taxon>
        <taxon>Hyphomicrobiales</taxon>
        <taxon>Nitrobacteraceae</taxon>
        <taxon>Bradyrhizobium</taxon>
    </lineage>
</organism>